<comment type="caution">
    <text evidence="2">The sequence shown here is derived from an EMBL/GenBank/DDBJ whole genome shotgun (WGS) entry which is preliminary data.</text>
</comment>
<feature type="region of interest" description="Disordered" evidence="1">
    <location>
        <begin position="1"/>
        <end position="89"/>
    </location>
</feature>
<protein>
    <submittedName>
        <fullName evidence="2">Uncharacterized protein</fullName>
    </submittedName>
</protein>
<dbReference type="RefSeq" id="WP_344300747.1">
    <property type="nucleotide sequence ID" value="NZ_BAAAQW010000011.1"/>
</dbReference>
<feature type="compositionally biased region" description="Acidic residues" evidence="1">
    <location>
        <begin position="1"/>
        <end position="10"/>
    </location>
</feature>
<name>A0ABN3C0A7_9MICC</name>
<evidence type="ECO:0000313" key="2">
    <source>
        <dbReference type="EMBL" id="GAA2202588.1"/>
    </source>
</evidence>
<proteinExistence type="predicted"/>
<evidence type="ECO:0000313" key="3">
    <source>
        <dbReference type="Proteomes" id="UP001500432"/>
    </source>
</evidence>
<organism evidence="2 3">
    <name type="scientific">Sinomonas flava</name>
    <dbReference type="NCBI Taxonomy" id="496857"/>
    <lineage>
        <taxon>Bacteria</taxon>
        <taxon>Bacillati</taxon>
        <taxon>Actinomycetota</taxon>
        <taxon>Actinomycetes</taxon>
        <taxon>Micrococcales</taxon>
        <taxon>Micrococcaceae</taxon>
        <taxon>Sinomonas</taxon>
    </lineage>
</organism>
<accession>A0ABN3C0A7</accession>
<keyword evidence="3" id="KW-1185">Reference proteome</keyword>
<reference evidence="2 3" key="1">
    <citation type="journal article" date="2019" name="Int. J. Syst. Evol. Microbiol.">
        <title>The Global Catalogue of Microorganisms (GCM) 10K type strain sequencing project: providing services to taxonomists for standard genome sequencing and annotation.</title>
        <authorList>
            <consortium name="The Broad Institute Genomics Platform"/>
            <consortium name="The Broad Institute Genome Sequencing Center for Infectious Disease"/>
            <person name="Wu L."/>
            <person name="Ma J."/>
        </authorList>
    </citation>
    <scope>NUCLEOTIDE SEQUENCE [LARGE SCALE GENOMIC DNA]</scope>
    <source>
        <strain evidence="2 3">JCM 16034</strain>
    </source>
</reference>
<dbReference type="Proteomes" id="UP001500432">
    <property type="component" value="Unassembled WGS sequence"/>
</dbReference>
<gene>
    <name evidence="2" type="ORF">GCM10009849_31600</name>
</gene>
<dbReference type="EMBL" id="BAAAQW010000011">
    <property type="protein sequence ID" value="GAA2202588.1"/>
    <property type="molecule type" value="Genomic_DNA"/>
</dbReference>
<sequence length="89" mass="9183">MTDEVPEADAVEQSIPAGPVTPDEPAAGTPLEASEADYLEQRTSALPGGGAPSASADPEANEADLLEQAEPLPDDDDDYPPAGNDEYED</sequence>
<feature type="compositionally biased region" description="Acidic residues" evidence="1">
    <location>
        <begin position="59"/>
        <end position="89"/>
    </location>
</feature>
<evidence type="ECO:0000256" key="1">
    <source>
        <dbReference type="SAM" id="MobiDB-lite"/>
    </source>
</evidence>